<dbReference type="KEGG" id="apai:APAC_0168"/>
<dbReference type="EMBL" id="CP035928">
    <property type="protein sequence ID" value="QEP33338.1"/>
    <property type="molecule type" value="Genomic_DNA"/>
</dbReference>
<dbReference type="AlphaFoldDB" id="A0A5C2H558"/>
<dbReference type="Pfam" id="PF01569">
    <property type="entry name" value="PAP2"/>
    <property type="match status" value="1"/>
</dbReference>
<dbReference type="Proteomes" id="UP000322726">
    <property type="component" value="Chromosome"/>
</dbReference>
<evidence type="ECO:0000313" key="1">
    <source>
        <dbReference type="EMBL" id="QEP33338.1"/>
    </source>
</evidence>
<dbReference type="InterPro" id="IPR036938">
    <property type="entry name" value="PAP2/HPO_sf"/>
</dbReference>
<dbReference type="OrthoDB" id="7348799at2"/>
<dbReference type="InterPro" id="IPR000326">
    <property type="entry name" value="PAP2/HPO"/>
</dbReference>
<accession>A0A5C2H558</accession>
<reference evidence="2" key="2">
    <citation type="submission" date="2019-09" db="EMBL/GenBank/DDBJ databases">
        <title>Complete genome sequencing of four Arcobacter species reveals a diverse suite of mobile elements.</title>
        <authorList>
            <person name="On S.L.W."/>
            <person name="Miller W.G."/>
            <person name="Biggs P."/>
            <person name="Cornelius A."/>
            <person name="Vandamme P."/>
        </authorList>
    </citation>
    <scope>NUCLEOTIDE SEQUENCE [LARGE SCALE GENOMIC DNA]</scope>
    <source>
        <strain evidence="2">LMG 26638</strain>
    </source>
</reference>
<organism evidence="1 2">
    <name type="scientific">Malaciobacter pacificus</name>
    <dbReference type="NCBI Taxonomy" id="1080223"/>
    <lineage>
        <taxon>Bacteria</taxon>
        <taxon>Pseudomonadati</taxon>
        <taxon>Campylobacterota</taxon>
        <taxon>Epsilonproteobacteria</taxon>
        <taxon>Campylobacterales</taxon>
        <taxon>Arcobacteraceae</taxon>
        <taxon>Malaciobacter</taxon>
    </lineage>
</organism>
<evidence type="ECO:0000313" key="2">
    <source>
        <dbReference type="Proteomes" id="UP000322726"/>
    </source>
</evidence>
<dbReference type="CDD" id="cd03396">
    <property type="entry name" value="PAP2_like_6"/>
    <property type="match status" value="1"/>
</dbReference>
<name>A0A5C2H558_9BACT</name>
<reference evidence="1 2" key="3">
    <citation type="submission" date="2019-09" db="EMBL/GenBank/DDBJ databases">
        <title>Taxonomic note: a critical rebuttal of the proposed division of the genus Arcobacter into six genera, emended descriptions of Arcobacter anaerophilus and the genus Arcobacter, and an assessment of genus-level boundaries for Epsilonproteobacteria using in silico genomic comparator tools.</title>
        <authorList>
            <person name="On S.L.W."/>
            <person name="Miller W.G."/>
            <person name="Biggs P."/>
            <person name="Cornelius A."/>
            <person name="Vandamme P."/>
        </authorList>
    </citation>
    <scope>NUCLEOTIDE SEQUENCE [LARGE SCALE GENOMIC DNA]</scope>
    <source>
        <strain evidence="1 2">LMG 26638</strain>
    </source>
</reference>
<gene>
    <name evidence="1" type="ORF">APAC_0168</name>
</gene>
<proteinExistence type="predicted"/>
<reference evidence="1 2" key="1">
    <citation type="submission" date="2019-09" db="EMBL/GenBank/DDBJ databases">
        <title>Complete genome sequencing of four Arcobacter species reveals a diverse suite of mobile elements.</title>
        <authorList>
            <person name="Miller W.G."/>
            <person name="Yee E."/>
            <person name="Bono J.L."/>
        </authorList>
    </citation>
    <scope>NUCLEOTIDE SEQUENCE [LARGE SCALE GENOMIC DNA]</scope>
    <source>
        <strain evidence="1 2">LMG 26638</strain>
    </source>
</reference>
<sequence length="231" mass="26315">MTQKSINFQIVITSLLLFGVILLFELTNLDILIQNFFFNFETSKWLINKDEPILRLFLYDGLKKVLITFALVIAISLIFFRKKELIIKYKKGLLIVLLSSIIVPITIGALKAVSNTPCPKNIEHFGGDYPNIKVFESYPSDFIQEKKIKCWPAGHVSGGFALLSLFFLFKKRKNKIIAITSAFTLAWAMGLYKMLIGDHFLSHTIITMLIAWCEILIISKFIKGTDIEKSA</sequence>
<protein>
    <submittedName>
        <fullName evidence="1">Phosphoesterase</fullName>
    </submittedName>
</protein>
<keyword evidence="2" id="KW-1185">Reference proteome</keyword>
<dbReference type="SUPFAM" id="SSF48317">
    <property type="entry name" value="Acid phosphatase/Vanadium-dependent haloperoxidase"/>
    <property type="match status" value="1"/>
</dbReference>
<dbReference type="RefSeq" id="WP_130232313.1">
    <property type="nucleotide sequence ID" value="NZ_BMEF01000001.1"/>
</dbReference>